<dbReference type="Proteomes" id="UP000051952">
    <property type="component" value="Unassembled WGS sequence"/>
</dbReference>
<keyword evidence="1" id="KW-1133">Transmembrane helix</keyword>
<dbReference type="EMBL" id="CYKH01001662">
    <property type="protein sequence ID" value="CUG88603.1"/>
    <property type="molecule type" value="Genomic_DNA"/>
</dbReference>
<evidence type="ECO:0000313" key="3">
    <source>
        <dbReference type="Proteomes" id="UP000051952"/>
    </source>
</evidence>
<keyword evidence="1" id="KW-0472">Membrane</keyword>
<sequence length="539" mass="59381">MAASPTPTPADSMIDGVCEDSNVYFWGYFIGAVLMAVLVMYCRYRMVTPPTYGPSSSPDFGLPFHMAILIYNLCLWSLAPQVAMFVVFHVLTTDIFPMQTNCACIVLMSIPFLPAVLFPQATLLLLAYKPEAIRGDVGDVVVPEHTPADATRDKPLKMLYLGCGSRGALLIDALDKEHRGTTHVEAHMVDYNHSYEGGFVRYNAKCLGVFDSLASRFHRSVWRDGDKFVLPFADASFDRVVVSPFMRTSLPVGELMTGDDVKIPRMARLLREGMRVLRTDGELFAYDQAANIVPLWADLRDAGYIATIVDSQVTAGPIFFMKAKMLKLHCPYQTPCDVAENHITMDGSQHSPLVRGDVIGDDVAIQTTDFDLAPPPSEALRFSLIISIQLCIYVALMFLFVALYRDLSIPTTIPMSTRLATMFIGSANGYPLAAYFSRDRLLSMDPPHRTVGALVRSCLLSECVGVLLSLFFSVFLGLPGFAMQLALADTSLSTSARSMIGIAISIALGLVLFKHGSKSHRTRAVKMRSIPDEYATYIL</sequence>
<name>A0A0S4JH83_BODSA</name>
<gene>
    <name evidence="2" type="ORF">BSAL_16370</name>
</gene>
<proteinExistence type="predicted"/>
<protein>
    <submittedName>
        <fullName evidence="2">Transmembrane protein, putative</fullName>
    </submittedName>
</protein>
<feature type="transmembrane region" description="Helical" evidence="1">
    <location>
        <begin position="458"/>
        <end position="482"/>
    </location>
</feature>
<feature type="transmembrane region" description="Helical" evidence="1">
    <location>
        <begin position="64"/>
        <end position="91"/>
    </location>
</feature>
<feature type="transmembrane region" description="Helical" evidence="1">
    <location>
        <begin position="23"/>
        <end position="44"/>
    </location>
</feature>
<evidence type="ECO:0000313" key="2">
    <source>
        <dbReference type="EMBL" id="CUG88603.1"/>
    </source>
</evidence>
<accession>A0A0S4JH83</accession>
<dbReference type="VEuPathDB" id="TriTrypDB:BSAL_16370"/>
<dbReference type="Gene3D" id="3.40.50.150">
    <property type="entry name" value="Vaccinia Virus protein VP39"/>
    <property type="match status" value="1"/>
</dbReference>
<evidence type="ECO:0000256" key="1">
    <source>
        <dbReference type="SAM" id="Phobius"/>
    </source>
</evidence>
<reference evidence="3" key="1">
    <citation type="submission" date="2015-09" db="EMBL/GenBank/DDBJ databases">
        <authorList>
            <consortium name="Pathogen Informatics"/>
        </authorList>
    </citation>
    <scope>NUCLEOTIDE SEQUENCE [LARGE SCALE GENOMIC DNA]</scope>
    <source>
        <strain evidence="3">Lake Konstanz</strain>
    </source>
</reference>
<keyword evidence="3" id="KW-1185">Reference proteome</keyword>
<dbReference type="SUPFAM" id="SSF53335">
    <property type="entry name" value="S-adenosyl-L-methionine-dependent methyltransferases"/>
    <property type="match status" value="1"/>
</dbReference>
<feature type="transmembrane region" description="Helical" evidence="1">
    <location>
        <begin position="494"/>
        <end position="513"/>
    </location>
</feature>
<organism evidence="2 3">
    <name type="scientific">Bodo saltans</name>
    <name type="common">Flagellated protozoan</name>
    <dbReference type="NCBI Taxonomy" id="75058"/>
    <lineage>
        <taxon>Eukaryota</taxon>
        <taxon>Discoba</taxon>
        <taxon>Euglenozoa</taxon>
        <taxon>Kinetoplastea</taxon>
        <taxon>Metakinetoplastina</taxon>
        <taxon>Eubodonida</taxon>
        <taxon>Bodonidae</taxon>
        <taxon>Bodo</taxon>
    </lineage>
</organism>
<dbReference type="InterPro" id="IPR029063">
    <property type="entry name" value="SAM-dependent_MTases_sf"/>
</dbReference>
<feature type="transmembrane region" description="Helical" evidence="1">
    <location>
        <begin position="382"/>
        <end position="404"/>
    </location>
</feature>
<feature type="transmembrane region" description="Helical" evidence="1">
    <location>
        <begin position="103"/>
        <end position="128"/>
    </location>
</feature>
<keyword evidence="1 2" id="KW-0812">Transmembrane</keyword>
<dbReference type="AlphaFoldDB" id="A0A0S4JH83"/>
<feature type="transmembrane region" description="Helical" evidence="1">
    <location>
        <begin position="416"/>
        <end position="437"/>
    </location>
</feature>